<sequence length="72" mass="7416">MTQYPHDEFDDVPEDGPRQGAHRGVRPTVRVGARELTTIVLAGVLTLGVGVFSFLNAPGEAAPAPGATSTGS</sequence>
<keyword evidence="2" id="KW-1133">Transmembrane helix</keyword>
<feature type="transmembrane region" description="Helical" evidence="2">
    <location>
        <begin position="36"/>
        <end position="55"/>
    </location>
</feature>
<keyword evidence="2" id="KW-0812">Transmembrane</keyword>
<protein>
    <submittedName>
        <fullName evidence="3">Uncharacterized protein</fullName>
    </submittedName>
</protein>
<gene>
    <name evidence="3" type="ORF">GY22_09835</name>
</gene>
<dbReference type="EMBL" id="JSUH01000008">
    <property type="protein sequence ID" value="KHD97313.1"/>
    <property type="molecule type" value="Genomic_DNA"/>
</dbReference>
<feature type="region of interest" description="Disordered" evidence="1">
    <location>
        <begin position="1"/>
        <end position="26"/>
    </location>
</feature>
<keyword evidence="4" id="KW-1185">Reference proteome</keyword>
<dbReference type="AlphaFoldDB" id="A0A0A6VSR2"/>
<evidence type="ECO:0000256" key="2">
    <source>
        <dbReference type="SAM" id="Phobius"/>
    </source>
</evidence>
<keyword evidence="2" id="KW-0472">Membrane</keyword>
<proteinExistence type="predicted"/>
<name>A0A0A6VSR2_KOCRO</name>
<reference evidence="3 4" key="1">
    <citation type="journal article" date="2003" name="Int. J. Syst. Evol. Microbiol.">
        <title>Kocuria polaris sp. nov., an orange-pigmented psychrophilic bacterium isolated from an Antarctic cyanobacterial mat sample.</title>
        <authorList>
            <person name="Reddy G.S."/>
            <person name="Prakash J.S."/>
            <person name="Prabahar V."/>
            <person name="Matsumoto G.I."/>
            <person name="Stackebrandt E."/>
            <person name="Shivaji S."/>
        </authorList>
    </citation>
    <scope>NUCLEOTIDE SEQUENCE [LARGE SCALE GENOMIC DNA]</scope>
    <source>
        <strain evidence="3 4">CMS 76or</strain>
    </source>
</reference>
<evidence type="ECO:0000313" key="3">
    <source>
        <dbReference type="EMBL" id="KHD97313.1"/>
    </source>
</evidence>
<dbReference type="OrthoDB" id="4966791at2"/>
<dbReference type="RefSeq" id="WP_035926877.1">
    <property type="nucleotide sequence ID" value="NZ_JSUH01000008.1"/>
</dbReference>
<organism evidence="3 4">
    <name type="scientific">Kocuria rosea subsp. polaris</name>
    <dbReference type="NCBI Taxonomy" id="136273"/>
    <lineage>
        <taxon>Bacteria</taxon>
        <taxon>Bacillati</taxon>
        <taxon>Actinomycetota</taxon>
        <taxon>Actinomycetes</taxon>
        <taxon>Micrococcales</taxon>
        <taxon>Micrococcaceae</taxon>
        <taxon>Kocuria</taxon>
    </lineage>
</organism>
<comment type="caution">
    <text evidence="3">The sequence shown here is derived from an EMBL/GenBank/DDBJ whole genome shotgun (WGS) entry which is preliminary data.</text>
</comment>
<evidence type="ECO:0000256" key="1">
    <source>
        <dbReference type="SAM" id="MobiDB-lite"/>
    </source>
</evidence>
<evidence type="ECO:0000313" key="4">
    <source>
        <dbReference type="Proteomes" id="UP000030466"/>
    </source>
</evidence>
<accession>A0A0A6VSR2</accession>
<dbReference type="Proteomes" id="UP000030466">
    <property type="component" value="Unassembled WGS sequence"/>
</dbReference>